<protein>
    <submittedName>
        <fullName evidence="1">Uncharacterized protein</fullName>
    </submittedName>
</protein>
<reference evidence="1 2" key="1">
    <citation type="submission" date="2018-12" db="EMBL/GenBank/DDBJ databases">
        <authorList>
            <consortium name="Pathogen Informatics"/>
        </authorList>
    </citation>
    <scope>NUCLEOTIDE SEQUENCE [LARGE SCALE GENOMIC DNA]</scope>
    <source>
        <strain evidence="1 2">NCTC10036</strain>
    </source>
</reference>
<organism evidence="1 2">
    <name type="scientific">Serratia rubidaea</name>
    <name type="common">Serratia marinorubra</name>
    <dbReference type="NCBI Taxonomy" id="61652"/>
    <lineage>
        <taxon>Bacteria</taxon>
        <taxon>Pseudomonadati</taxon>
        <taxon>Pseudomonadota</taxon>
        <taxon>Gammaproteobacteria</taxon>
        <taxon>Enterobacterales</taxon>
        <taxon>Yersiniaceae</taxon>
        <taxon>Serratia</taxon>
    </lineage>
</organism>
<evidence type="ECO:0000313" key="2">
    <source>
        <dbReference type="Proteomes" id="UP000281904"/>
    </source>
</evidence>
<dbReference type="AlphaFoldDB" id="A0A3S4YL81"/>
<dbReference type="EMBL" id="LR134493">
    <property type="protein sequence ID" value="VEI63186.1"/>
    <property type="molecule type" value="Genomic_DNA"/>
</dbReference>
<evidence type="ECO:0000313" key="1">
    <source>
        <dbReference type="EMBL" id="VEI63186.1"/>
    </source>
</evidence>
<dbReference type="Proteomes" id="UP000281904">
    <property type="component" value="Chromosome"/>
</dbReference>
<accession>A0A3S4YL81</accession>
<gene>
    <name evidence="1" type="ORF">NCTC10036_01426</name>
</gene>
<name>A0A3S4YL81_SERRU</name>
<sequence>MNLEIKIENSDCWDKVIHYFNFLLCSYLDRGCITSLFMRSVFGFF</sequence>
<proteinExistence type="predicted"/>